<dbReference type="PANTHER" id="PTHR11588">
    <property type="entry name" value="TUBULIN"/>
    <property type="match status" value="1"/>
</dbReference>
<sequence>MSQSIFIQVGQCGNQIGWRFWDLALKEHAQVNSKGLYDEALSSFFRNIDSKTGRDVEPIINTYNHNNSTFIKQHKISDLRARGVLVDMEENVINQIKASPQGFLFRNDQIVKSNSGSGNNWAVGYSEYGNAFHDELLEVIRHQAEVCDSLQTFILCHSIGGGTGSGLGSYICSLLRDEYPTIYRFSTAVFPNCKDDDVITSPYNSLLSLNELSKSADCVFPLDNKALIEICERVSQQITKASTTYKDSTLKLKKANNSSGKEFDPLSLKVRESSIHHTIVDSFTKQNIMSSLQRNYPGEFKVRPFDYMNNIVSQMLLNLTSSMRFPGDLNVDINEISMNLVPFPKLKYIISSLSPLYTLTNQVKNTSLRNIDQMFSDSFSKENSLVKADLKNNKFLACALMLRGNVEISDVRRNIEKLKPQLDFIYWNQDGWKTGICSTPALGQPYSLLTLSNNCSIKETFKDMKKNYIKLYKRKANVHHYTQYIDKEYFQNALNNVNDLINEYTMLETAIPPNEQEINQWRKSILY</sequence>
<dbReference type="GO" id="GO:0007017">
    <property type="term" value="P:microtubule-based process"/>
    <property type="evidence" value="ECO:0007669"/>
    <property type="project" value="InterPro"/>
</dbReference>
<evidence type="ECO:0000313" key="9">
    <source>
        <dbReference type="Proteomes" id="UP000193719"/>
    </source>
</evidence>
<dbReference type="Pfam" id="PF00091">
    <property type="entry name" value="Tubulin"/>
    <property type="match status" value="1"/>
</dbReference>
<dbReference type="Gene3D" id="3.40.50.1440">
    <property type="entry name" value="Tubulin/FtsZ, GTPase domain"/>
    <property type="match status" value="1"/>
</dbReference>
<dbReference type="CDD" id="cd02190">
    <property type="entry name" value="epsilon_tubulin"/>
    <property type="match status" value="1"/>
</dbReference>
<dbReference type="InterPro" id="IPR018316">
    <property type="entry name" value="Tubulin/FtsZ_2-layer-sand-dom"/>
</dbReference>
<dbReference type="InterPro" id="IPR036525">
    <property type="entry name" value="Tubulin/FtsZ_GTPase_sf"/>
</dbReference>
<dbReference type="PRINTS" id="PR01519">
    <property type="entry name" value="EPSLNTUBULIN"/>
</dbReference>
<dbReference type="InterPro" id="IPR003008">
    <property type="entry name" value="Tubulin_FtsZ_GTPase"/>
</dbReference>
<feature type="domain" description="Tubulin/FtsZ GTPase" evidence="6">
    <location>
        <begin position="67"/>
        <end position="327"/>
    </location>
</feature>
<keyword evidence="9" id="KW-1185">Reference proteome</keyword>
<dbReference type="InterPro" id="IPR023123">
    <property type="entry name" value="Tubulin_C"/>
</dbReference>
<dbReference type="AlphaFoldDB" id="A0A1Y1V2U6"/>
<keyword evidence="3 5" id="KW-0547">Nucleotide-binding</keyword>
<dbReference type="PRINTS" id="PR01161">
    <property type="entry name" value="TUBULIN"/>
</dbReference>
<proteinExistence type="inferred from homology"/>
<keyword evidence="4 5" id="KW-0342">GTP-binding</keyword>
<evidence type="ECO:0000256" key="4">
    <source>
        <dbReference type="ARBA" id="ARBA00023134"/>
    </source>
</evidence>
<dbReference type="Proteomes" id="UP000193719">
    <property type="component" value="Unassembled WGS sequence"/>
</dbReference>
<evidence type="ECO:0000256" key="1">
    <source>
        <dbReference type="ARBA" id="ARBA00009636"/>
    </source>
</evidence>
<keyword evidence="2 5" id="KW-0493">Microtubule</keyword>
<comment type="caution">
    <text evidence="8">The sequence shown here is derived from an EMBL/GenBank/DDBJ whole genome shotgun (WGS) entry which is preliminary data.</text>
</comment>
<organism evidence="8 9">
    <name type="scientific">Piromyces finnis</name>
    <dbReference type="NCBI Taxonomy" id="1754191"/>
    <lineage>
        <taxon>Eukaryota</taxon>
        <taxon>Fungi</taxon>
        <taxon>Fungi incertae sedis</taxon>
        <taxon>Chytridiomycota</taxon>
        <taxon>Chytridiomycota incertae sedis</taxon>
        <taxon>Neocallimastigomycetes</taxon>
        <taxon>Neocallimastigales</taxon>
        <taxon>Neocallimastigaceae</taxon>
        <taxon>Piromyces</taxon>
    </lineage>
</organism>
<evidence type="ECO:0000256" key="3">
    <source>
        <dbReference type="ARBA" id="ARBA00022741"/>
    </source>
</evidence>
<dbReference type="SUPFAM" id="SSF52490">
    <property type="entry name" value="Tubulin nucleotide-binding domain-like"/>
    <property type="match status" value="1"/>
</dbReference>
<dbReference type="SMART" id="SM00864">
    <property type="entry name" value="Tubulin"/>
    <property type="match status" value="1"/>
</dbReference>
<dbReference type="InterPro" id="IPR017975">
    <property type="entry name" value="Tubulin_CS"/>
</dbReference>
<accession>A0A1Y1V2U6</accession>
<name>A0A1Y1V2U6_9FUNG</name>
<dbReference type="GO" id="GO:0005874">
    <property type="term" value="C:microtubule"/>
    <property type="evidence" value="ECO:0007669"/>
    <property type="project" value="UniProtKB-KW"/>
</dbReference>
<protein>
    <submittedName>
        <fullName evidence="8">Tubulin nucleotide-binding domain-like protein</fullName>
    </submittedName>
</protein>
<dbReference type="GO" id="GO:0005525">
    <property type="term" value="F:GTP binding"/>
    <property type="evidence" value="ECO:0007669"/>
    <property type="project" value="UniProtKB-UniRule"/>
</dbReference>
<evidence type="ECO:0000259" key="6">
    <source>
        <dbReference type="SMART" id="SM00864"/>
    </source>
</evidence>
<evidence type="ECO:0000259" key="7">
    <source>
        <dbReference type="SMART" id="SM00865"/>
    </source>
</evidence>
<dbReference type="EMBL" id="MCFH01000038">
    <property type="protein sequence ID" value="ORX45805.1"/>
    <property type="molecule type" value="Genomic_DNA"/>
</dbReference>
<dbReference type="STRING" id="1754191.A0A1Y1V2U6"/>
<reference evidence="8 9" key="2">
    <citation type="submission" date="2016-08" db="EMBL/GenBank/DDBJ databases">
        <title>Pervasive Adenine N6-methylation of Active Genes in Fungi.</title>
        <authorList>
            <consortium name="DOE Joint Genome Institute"/>
            <person name="Mondo S.J."/>
            <person name="Dannebaum R.O."/>
            <person name="Kuo R.C."/>
            <person name="Labutti K."/>
            <person name="Haridas S."/>
            <person name="Kuo A."/>
            <person name="Salamov A."/>
            <person name="Ahrendt S.R."/>
            <person name="Lipzen A."/>
            <person name="Sullivan W."/>
            <person name="Andreopoulos W.B."/>
            <person name="Clum A."/>
            <person name="Lindquist E."/>
            <person name="Daum C."/>
            <person name="Ramamoorthy G.K."/>
            <person name="Gryganskyi A."/>
            <person name="Culley D."/>
            <person name="Magnuson J.K."/>
            <person name="James T.Y."/>
            <person name="O'Malley M.A."/>
            <person name="Stajich J.E."/>
            <person name="Spatafora J.W."/>
            <person name="Visel A."/>
            <person name="Grigoriev I.V."/>
        </authorList>
    </citation>
    <scope>NUCLEOTIDE SEQUENCE [LARGE SCALE GENOMIC DNA]</scope>
    <source>
        <strain evidence="9">finn</strain>
    </source>
</reference>
<gene>
    <name evidence="8" type="ORF">BCR36DRAFT_332816</name>
</gene>
<dbReference type="SMART" id="SM00865">
    <property type="entry name" value="Tubulin_C"/>
    <property type="match status" value="1"/>
</dbReference>
<evidence type="ECO:0000256" key="2">
    <source>
        <dbReference type="ARBA" id="ARBA00022701"/>
    </source>
</evidence>
<dbReference type="Gene3D" id="1.10.287.600">
    <property type="entry name" value="Helix hairpin bin"/>
    <property type="match status" value="1"/>
</dbReference>
<dbReference type="InterPro" id="IPR000217">
    <property type="entry name" value="Tubulin"/>
</dbReference>
<dbReference type="PROSITE" id="PS00227">
    <property type="entry name" value="TUBULIN"/>
    <property type="match status" value="1"/>
</dbReference>
<evidence type="ECO:0000313" key="8">
    <source>
        <dbReference type="EMBL" id="ORX45805.1"/>
    </source>
</evidence>
<dbReference type="OrthoDB" id="1662883at2759"/>
<feature type="domain" description="Tubulin/FtsZ 2-layer sandwich" evidence="7">
    <location>
        <begin position="329"/>
        <end position="466"/>
    </location>
</feature>
<dbReference type="InterPro" id="IPR008280">
    <property type="entry name" value="Tub_FtsZ_C"/>
</dbReference>
<dbReference type="Pfam" id="PF03953">
    <property type="entry name" value="Tubulin_C"/>
    <property type="match status" value="1"/>
</dbReference>
<dbReference type="SUPFAM" id="SSF55307">
    <property type="entry name" value="Tubulin C-terminal domain-like"/>
    <property type="match status" value="1"/>
</dbReference>
<reference evidence="8 9" key="1">
    <citation type="submission" date="2016-08" db="EMBL/GenBank/DDBJ databases">
        <title>Genomes of anaerobic fungi encode conserved fungal cellulosomes for biomass hydrolysis.</title>
        <authorList>
            <consortium name="DOE Joint Genome Institute"/>
            <person name="Haitjema C.H."/>
            <person name="Gilmore S.P."/>
            <person name="Henske J.K."/>
            <person name="Solomon K.V."/>
            <person name="De Groot R."/>
            <person name="Kuo A."/>
            <person name="Mondo S.J."/>
            <person name="Salamov A.A."/>
            <person name="Labutti K."/>
            <person name="Zhao Z."/>
            <person name="Chiniquy J."/>
            <person name="Barry K."/>
            <person name="Brewer H.M."/>
            <person name="Purvine S.O."/>
            <person name="Wright A.T."/>
            <person name="Boxma B."/>
            <person name="Van Alen T."/>
            <person name="Hackstein J.H."/>
            <person name="Baker S.E."/>
            <person name="Grigoriev I.V."/>
            <person name="O'Malley M.A."/>
        </authorList>
    </citation>
    <scope>NUCLEOTIDE SEQUENCE [LARGE SCALE GENOMIC DNA]</scope>
    <source>
        <strain evidence="9">finn</strain>
    </source>
</reference>
<evidence type="ECO:0000256" key="5">
    <source>
        <dbReference type="RuleBase" id="RU000352"/>
    </source>
</evidence>
<comment type="similarity">
    <text evidence="1 5">Belongs to the tubulin family.</text>
</comment>
<dbReference type="FunFam" id="3.40.50.1440:FF:000017">
    <property type="entry name" value="Tubulin epsilon chain"/>
    <property type="match status" value="1"/>
</dbReference>
<dbReference type="InterPro" id="IPR004057">
    <property type="entry name" value="Epsilon_tubulin"/>
</dbReference>